<dbReference type="VEuPathDB" id="FungiDB:P168DRAFT_148661"/>
<protein>
    <submittedName>
        <fullName evidence="2">Uncharacterized protein</fullName>
    </submittedName>
</protein>
<accession>A0A2I1D608</accession>
<feature type="compositionally biased region" description="Basic and acidic residues" evidence="1">
    <location>
        <begin position="228"/>
        <end position="237"/>
    </location>
</feature>
<evidence type="ECO:0000313" key="3">
    <source>
        <dbReference type="Proteomes" id="UP000234254"/>
    </source>
</evidence>
<dbReference type="RefSeq" id="XP_024693892.1">
    <property type="nucleotide sequence ID" value="XM_024832784.1"/>
</dbReference>
<dbReference type="AlphaFoldDB" id="A0A2I1D608"/>
<gene>
    <name evidence="2" type="ORF">P168DRAFT_148661</name>
</gene>
<proteinExistence type="predicted"/>
<dbReference type="EMBL" id="MSFM01000005">
    <property type="protein sequence ID" value="PKY05298.1"/>
    <property type="molecule type" value="Genomic_DNA"/>
</dbReference>
<keyword evidence="3" id="KW-1185">Reference proteome</keyword>
<name>A0A2I1D608_ASPC2</name>
<reference evidence="2" key="1">
    <citation type="submission" date="2016-12" db="EMBL/GenBank/DDBJ databases">
        <title>The genomes of Aspergillus section Nigri reveals drivers in fungal speciation.</title>
        <authorList>
            <consortium name="DOE Joint Genome Institute"/>
            <person name="Vesth T.C."/>
            <person name="Nybo J."/>
            <person name="Theobald S."/>
            <person name="Brandl J."/>
            <person name="Frisvad J.C."/>
            <person name="Nielsen K.F."/>
            <person name="Lyhne E.K."/>
            <person name="Kogle M.E."/>
            <person name="Kuo A."/>
            <person name="Riley R."/>
            <person name="Clum A."/>
            <person name="Nolan M."/>
            <person name="Lipzen A."/>
            <person name="Salamov A."/>
            <person name="Henrissat B."/>
            <person name="Wiebenga A."/>
            <person name="De vries R.P."/>
            <person name="Grigoriev I.V."/>
            <person name="Mortensen U.H."/>
            <person name="Andersen M.R."/>
            <person name="Baker S.E."/>
        </authorList>
    </citation>
    <scope>NUCLEOTIDE SEQUENCE</scope>
    <source>
        <strain evidence="2">IBT 28561</strain>
    </source>
</reference>
<sequence>METTSCILTSSMFNSVCELRKLLRQKEYSFPPAVLRTRFHTQYALYTVSRSESPRRKESRARSFCELEPMVLTNGDFEERMAAMLSDASRHLKNAPCTINFPRKTSRGSLASCEPNGVRFSPLVSALTSFNASIARRMFFDDGGSRASRSVCSTSPSLQILTRRTRSWRDSRSISGVCCSGSCGSQRYGPTSSVNSTYHPVMPVSSKQVEADSVLNTPGSSTPLLRVGPRDERLNQP</sequence>
<organism evidence="2 3">
    <name type="scientific">Aspergillus campestris (strain IBT 28561)</name>
    <dbReference type="NCBI Taxonomy" id="1392248"/>
    <lineage>
        <taxon>Eukaryota</taxon>
        <taxon>Fungi</taxon>
        <taxon>Dikarya</taxon>
        <taxon>Ascomycota</taxon>
        <taxon>Pezizomycotina</taxon>
        <taxon>Eurotiomycetes</taxon>
        <taxon>Eurotiomycetidae</taxon>
        <taxon>Eurotiales</taxon>
        <taxon>Aspergillaceae</taxon>
        <taxon>Aspergillus</taxon>
        <taxon>Aspergillus subgen. Circumdati</taxon>
    </lineage>
</organism>
<comment type="caution">
    <text evidence="2">The sequence shown here is derived from an EMBL/GenBank/DDBJ whole genome shotgun (WGS) entry which is preliminary data.</text>
</comment>
<dbReference type="OrthoDB" id="10392831at2759"/>
<evidence type="ECO:0000313" key="2">
    <source>
        <dbReference type="EMBL" id="PKY05298.1"/>
    </source>
</evidence>
<feature type="compositionally biased region" description="Polar residues" evidence="1">
    <location>
        <begin position="214"/>
        <end position="223"/>
    </location>
</feature>
<dbReference type="Proteomes" id="UP000234254">
    <property type="component" value="Unassembled WGS sequence"/>
</dbReference>
<feature type="region of interest" description="Disordered" evidence="1">
    <location>
        <begin position="210"/>
        <end position="237"/>
    </location>
</feature>
<dbReference type="GeneID" id="36540306"/>
<evidence type="ECO:0000256" key="1">
    <source>
        <dbReference type="SAM" id="MobiDB-lite"/>
    </source>
</evidence>